<reference evidence="11 12" key="1">
    <citation type="submission" date="2018-12" db="EMBL/GenBank/DDBJ databases">
        <authorList>
            <consortium name="Pathogen Informatics"/>
        </authorList>
    </citation>
    <scope>NUCLEOTIDE SEQUENCE [LARGE SCALE GENOMIC DNA]</scope>
    <source>
        <strain evidence="11 12">NCTC13354</strain>
    </source>
</reference>
<dbReference type="CDD" id="cd06828">
    <property type="entry name" value="PLPDE_III_DapDC"/>
    <property type="match status" value="1"/>
</dbReference>
<dbReference type="PROSITE" id="PS00878">
    <property type="entry name" value="ODR_DC_2_1"/>
    <property type="match status" value="1"/>
</dbReference>
<dbReference type="GO" id="GO:0008836">
    <property type="term" value="F:diaminopimelate decarboxylase activity"/>
    <property type="evidence" value="ECO:0007669"/>
    <property type="project" value="UniProtKB-UniRule"/>
</dbReference>
<comment type="function">
    <text evidence="6">Specifically catalyzes the decarboxylation of meso-diaminopimelate (meso-DAP) to L-lysine.</text>
</comment>
<feature type="binding site" evidence="6">
    <location>
        <position position="412"/>
    </location>
    <ligand>
        <name>pyridoxal 5'-phosphate</name>
        <dbReference type="ChEBI" id="CHEBI:597326"/>
    </ligand>
</feature>
<dbReference type="InterPro" id="IPR009006">
    <property type="entry name" value="Ala_racemase/Decarboxylase_C"/>
</dbReference>
<dbReference type="Pfam" id="PF02784">
    <property type="entry name" value="Orn_Arg_deC_N"/>
    <property type="match status" value="1"/>
</dbReference>
<comment type="pathway">
    <text evidence="6 9">Amino-acid biosynthesis; L-lysine biosynthesis via DAP pathway; L-lysine from DL-2,6-diaminopimelate: step 1/1.</text>
</comment>
<dbReference type="InterPro" id="IPR029066">
    <property type="entry name" value="PLP-binding_barrel"/>
</dbReference>
<feature type="active site" description="Proton donor" evidence="8">
    <location>
        <position position="382"/>
    </location>
</feature>
<keyword evidence="3 6" id="KW-0663">Pyridoxal phosphate</keyword>
<keyword evidence="6" id="KW-0028">Amino-acid biosynthesis</keyword>
<dbReference type="PANTHER" id="PTHR43727:SF2">
    <property type="entry name" value="GROUP IV DECARBOXYLASE"/>
    <property type="match status" value="1"/>
</dbReference>
<feature type="binding site" evidence="6">
    <location>
        <position position="265"/>
    </location>
    <ligand>
        <name>pyridoxal 5'-phosphate</name>
        <dbReference type="ChEBI" id="CHEBI:597326"/>
    </ligand>
</feature>
<comment type="similarity">
    <text evidence="6">Belongs to the Orn/Lys/Arg decarboxylase class-II family. LysA subfamily.</text>
</comment>
<dbReference type="InterPro" id="IPR002986">
    <property type="entry name" value="DAP_deCOOHase_LysA"/>
</dbReference>
<evidence type="ECO:0000256" key="8">
    <source>
        <dbReference type="PIRSR" id="PIRSR600183-50"/>
    </source>
</evidence>
<comment type="cofactor">
    <cofactor evidence="1 6 8 9">
        <name>pyridoxal 5'-phosphate</name>
        <dbReference type="ChEBI" id="CHEBI:597326"/>
    </cofactor>
</comment>
<dbReference type="SUPFAM" id="SSF50621">
    <property type="entry name" value="Alanine racemase C-terminal domain-like"/>
    <property type="match status" value="1"/>
</dbReference>
<evidence type="ECO:0000259" key="10">
    <source>
        <dbReference type="Pfam" id="PF02784"/>
    </source>
</evidence>
<gene>
    <name evidence="6 11" type="primary">lysA</name>
    <name evidence="11" type="ORF">NCTC13354_01472</name>
</gene>
<dbReference type="PROSITE" id="PS00879">
    <property type="entry name" value="ODR_DC_2_2"/>
    <property type="match status" value="1"/>
</dbReference>
<evidence type="ECO:0000256" key="3">
    <source>
        <dbReference type="ARBA" id="ARBA00022898"/>
    </source>
</evidence>
<evidence type="ECO:0000256" key="1">
    <source>
        <dbReference type="ARBA" id="ARBA00001933"/>
    </source>
</evidence>
<dbReference type="PRINTS" id="PR01181">
    <property type="entry name" value="DAPDCRBXLASE"/>
</dbReference>
<proteinExistence type="inferred from homology"/>
<dbReference type="KEGG" id="tbw:NCTC13354_01472"/>
<protein>
    <recommendedName>
        <fullName evidence="6 7">Diaminopimelate decarboxylase</fullName>
        <shortName evidence="6">DAP decarboxylase</shortName>
        <shortName evidence="6">DAPDC</shortName>
        <ecNumber evidence="6 7">4.1.1.20</ecNumber>
    </recommendedName>
</protein>
<feature type="binding site" evidence="6">
    <location>
        <begin position="308"/>
        <end position="311"/>
    </location>
    <ligand>
        <name>pyridoxal 5'-phosphate</name>
        <dbReference type="ChEBI" id="CHEBI:597326"/>
    </ligand>
</feature>
<dbReference type="InterPro" id="IPR022644">
    <property type="entry name" value="De-COase2_N"/>
</dbReference>
<dbReference type="SUPFAM" id="SSF51419">
    <property type="entry name" value="PLP-binding barrel"/>
    <property type="match status" value="1"/>
</dbReference>
<feature type="binding site" evidence="6">
    <location>
        <position position="383"/>
    </location>
    <ligand>
        <name>substrate</name>
    </ligand>
</feature>
<evidence type="ECO:0000256" key="9">
    <source>
        <dbReference type="RuleBase" id="RU003738"/>
    </source>
</evidence>
<sequence length="454" mass="48357">MSEMMATPEPNGERHGLWSVNTRRDSDGVLTVAGVSVEDIAREFGTPTYVLDEDDMRSRARAWKRAMDEAFADLAGAEVYYAGKAFLSKAVARWMTAEGLHIDTASYGELQTVLAAGVPGSRIGLHGNNKSDEEIALALEKGIAHIVIDSLPEIDQVARLAAQRKMRAPVYVRVTTGVHAGGHDFIQTAHEDQKFGLSVNSGAAQQAIREIAANEHLDLLGLHSHIGSQILATAGFGEAAKVVLDLRTWAAEQGTQIREVDLGGGYGVRYTDDDAVPPAPEEFAGVLAQAVRDHVSKTGLPAPLVSIEPGRSIVAPAMLTLYEVGTIKDVQTDSGPRRYVSVDGGMSDNLRPALYGANYTAALASRNADGELVRSRVVGKHCESGDIVVHNVGLPDSVEAGDLLAVPVTGAYGRSMGSNYNMMCRPGVVAVVDGQAREIVRRETIDDLLALDVG</sequence>
<dbReference type="Gene3D" id="2.40.37.10">
    <property type="entry name" value="Lyase, Ornithine Decarboxylase, Chain A, domain 1"/>
    <property type="match status" value="1"/>
</dbReference>
<dbReference type="Gene3D" id="3.20.20.10">
    <property type="entry name" value="Alanine racemase"/>
    <property type="match status" value="1"/>
</dbReference>
<keyword evidence="4 6" id="KW-0457">Lysine biosynthesis</keyword>
<dbReference type="EMBL" id="LR134476">
    <property type="protein sequence ID" value="VEI13750.1"/>
    <property type="molecule type" value="Genomic_DNA"/>
</dbReference>
<feature type="modified residue" description="N6-(pyridoxal phosphate)lysine" evidence="6 8">
    <location>
        <position position="84"/>
    </location>
</feature>
<dbReference type="EC" id="4.1.1.20" evidence="6 7"/>
<dbReference type="OrthoDB" id="9802241at2"/>
<keyword evidence="2 6" id="KW-0210">Decarboxylase</keyword>
<comment type="catalytic activity">
    <reaction evidence="6 9">
        <text>meso-2,6-diaminopimelate + H(+) = L-lysine + CO2</text>
        <dbReference type="Rhea" id="RHEA:15101"/>
        <dbReference type="ChEBI" id="CHEBI:15378"/>
        <dbReference type="ChEBI" id="CHEBI:16526"/>
        <dbReference type="ChEBI" id="CHEBI:32551"/>
        <dbReference type="ChEBI" id="CHEBI:57791"/>
        <dbReference type="EC" id="4.1.1.20"/>
    </reaction>
</comment>
<dbReference type="InterPro" id="IPR000183">
    <property type="entry name" value="Orn/DAP/Arg_de-COase"/>
</dbReference>
<dbReference type="NCBIfam" id="TIGR01048">
    <property type="entry name" value="lysA"/>
    <property type="match status" value="1"/>
</dbReference>
<name>A0A3S4X6K0_9ACTO</name>
<evidence type="ECO:0000256" key="5">
    <source>
        <dbReference type="ARBA" id="ARBA00023239"/>
    </source>
</evidence>
<evidence type="ECO:0000313" key="11">
    <source>
        <dbReference type="EMBL" id="VEI13750.1"/>
    </source>
</evidence>
<accession>A0A3S4X6K0</accession>
<feature type="domain" description="Orn/DAP/Arg decarboxylase 2 N-terminal" evidence="10">
    <location>
        <begin position="55"/>
        <end position="315"/>
    </location>
</feature>
<dbReference type="GO" id="GO:0030170">
    <property type="term" value="F:pyridoxal phosphate binding"/>
    <property type="evidence" value="ECO:0007669"/>
    <property type="project" value="UniProtKB-UniRule"/>
</dbReference>
<dbReference type="HAMAP" id="MF_02120">
    <property type="entry name" value="LysA"/>
    <property type="match status" value="1"/>
</dbReference>
<dbReference type="PANTHER" id="PTHR43727">
    <property type="entry name" value="DIAMINOPIMELATE DECARBOXYLASE"/>
    <property type="match status" value="1"/>
</dbReference>
<dbReference type="PRINTS" id="PR01179">
    <property type="entry name" value="ODADCRBXLASE"/>
</dbReference>
<dbReference type="FunFam" id="3.20.20.10:FF:000003">
    <property type="entry name" value="Diaminopimelate decarboxylase"/>
    <property type="match status" value="1"/>
</dbReference>
<keyword evidence="12" id="KW-1185">Reference proteome</keyword>
<dbReference type="AlphaFoldDB" id="A0A3S4X6K0"/>
<evidence type="ECO:0000256" key="6">
    <source>
        <dbReference type="HAMAP-Rule" id="MF_02120"/>
    </source>
</evidence>
<evidence type="ECO:0000313" key="12">
    <source>
        <dbReference type="Proteomes" id="UP000269542"/>
    </source>
</evidence>
<dbReference type="UniPathway" id="UPA00034">
    <property type="reaction ID" value="UER00027"/>
</dbReference>
<feature type="binding site" evidence="6">
    <location>
        <position position="311"/>
    </location>
    <ligand>
        <name>substrate</name>
    </ligand>
</feature>
<organism evidence="11 12">
    <name type="scientific">Trueperella bialowiezensis</name>
    <dbReference type="NCBI Taxonomy" id="312285"/>
    <lineage>
        <taxon>Bacteria</taxon>
        <taxon>Bacillati</taxon>
        <taxon>Actinomycetota</taxon>
        <taxon>Actinomycetes</taxon>
        <taxon>Actinomycetales</taxon>
        <taxon>Actinomycetaceae</taxon>
        <taxon>Trueperella</taxon>
    </lineage>
</organism>
<evidence type="ECO:0000256" key="4">
    <source>
        <dbReference type="ARBA" id="ARBA00023154"/>
    </source>
</evidence>
<dbReference type="InterPro" id="IPR022657">
    <property type="entry name" value="De-COase2_CS"/>
</dbReference>
<dbReference type="Proteomes" id="UP000269542">
    <property type="component" value="Chromosome"/>
</dbReference>
<dbReference type="RefSeq" id="WP_126416822.1">
    <property type="nucleotide sequence ID" value="NZ_LR134476.1"/>
</dbReference>
<evidence type="ECO:0000256" key="2">
    <source>
        <dbReference type="ARBA" id="ARBA00022793"/>
    </source>
</evidence>
<evidence type="ECO:0000256" key="7">
    <source>
        <dbReference type="NCBIfam" id="TIGR01048"/>
    </source>
</evidence>
<dbReference type="InterPro" id="IPR022653">
    <property type="entry name" value="De-COase2_pyr-phos_BS"/>
</dbReference>
<dbReference type="GO" id="GO:0009089">
    <property type="term" value="P:lysine biosynthetic process via diaminopimelate"/>
    <property type="evidence" value="ECO:0007669"/>
    <property type="project" value="UniProtKB-UniRule"/>
</dbReference>
<keyword evidence="5 6" id="KW-0456">Lyase</keyword>
<feature type="binding site" evidence="6">
    <location>
        <position position="355"/>
    </location>
    <ligand>
        <name>substrate</name>
    </ligand>
</feature>
<feature type="binding site" evidence="6">
    <location>
        <position position="351"/>
    </location>
    <ligand>
        <name>substrate</name>
    </ligand>
</feature>
<comment type="subunit">
    <text evidence="6">Homodimer.</text>
</comment>
<feature type="binding site" evidence="6">
    <location>
        <position position="412"/>
    </location>
    <ligand>
        <name>substrate</name>
    </ligand>
</feature>